<gene>
    <name evidence="2" type="ORF">B0H66DRAFT_578353</name>
</gene>
<reference evidence="2" key="2">
    <citation type="submission" date="2023-06" db="EMBL/GenBank/DDBJ databases">
        <authorList>
            <consortium name="Lawrence Berkeley National Laboratory"/>
            <person name="Haridas S."/>
            <person name="Hensen N."/>
            <person name="Bonometti L."/>
            <person name="Westerberg I."/>
            <person name="Brannstrom I.O."/>
            <person name="Guillou S."/>
            <person name="Cros-Aarteil S."/>
            <person name="Calhoun S."/>
            <person name="Kuo A."/>
            <person name="Mondo S."/>
            <person name="Pangilinan J."/>
            <person name="Riley R."/>
            <person name="Labutti K."/>
            <person name="Andreopoulos B."/>
            <person name="Lipzen A."/>
            <person name="Chen C."/>
            <person name="Yanf M."/>
            <person name="Daum C."/>
            <person name="Ng V."/>
            <person name="Clum A."/>
            <person name="Steindorff A."/>
            <person name="Ohm R."/>
            <person name="Martin F."/>
            <person name="Silar P."/>
            <person name="Natvig D."/>
            <person name="Lalanne C."/>
            <person name="Gautier V."/>
            <person name="Ament-Velasquez S.L."/>
            <person name="Kruys A."/>
            <person name="Hutchinson M.I."/>
            <person name="Powell A.J."/>
            <person name="Barry K."/>
            <person name="Miller A.N."/>
            <person name="Grigoriev I.V."/>
            <person name="Debuchy R."/>
            <person name="Gladieux P."/>
            <person name="Thoren M.H."/>
            <person name="Johannesson H."/>
        </authorList>
    </citation>
    <scope>NUCLEOTIDE SEQUENCE</scope>
    <source>
        <strain evidence="2">CBS 118394</strain>
    </source>
</reference>
<evidence type="ECO:0000256" key="1">
    <source>
        <dbReference type="SAM" id="Phobius"/>
    </source>
</evidence>
<organism evidence="2 3">
    <name type="scientific">Apodospora peruviana</name>
    <dbReference type="NCBI Taxonomy" id="516989"/>
    <lineage>
        <taxon>Eukaryota</taxon>
        <taxon>Fungi</taxon>
        <taxon>Dikarya</taxon>
        <taxon>Ascomycota</taxon>
        <taxon>Pezizomycotina</taxon>
        <taxon>Sordariomycetes</taxon>
        <taxon>Sordariomycetidae</taxon>
        <taxon>Sordariales</taxon>
        <taxon>Lasiosphaeriaceae</taxon>
        <taxon>Apodospora</taxon>
    </lineage>
</organism>
<sequence>MLPLPGIDDVFIYFRNILTTPIGTTTSWQPEPNGRGTFSLVFSCIVTLTLCVWSALHLNVPAENTSLRKRFIEKTKWVLYGIFAPELVVATAAAQYTVARWLMKEIEKDAKYRGAEHNMTTAGPNRPSSHTWDMTQCFYAVMGGFAADSPWVDFRSREAPAASDSIRKRVVVTPEGIRLLSFLGRLPQIQESQIEDKSKADWMAKAIICMQAGWMVVQVLGRAIKQMPVSLLEVNTCGHVACALAIYLLWWSKPLDIQVPTVLDDEADSDALSLMYLCSSIGAVNSITDIRCFIHVATDQDENLWRPPNNNITDSNVIGPEYDAAPSEAQITTYLSVGSPGSRYPSRFLGFNELWSDRPSAELVTSASTLSTTTASENRAFRYNFNLTAPPIAAECRVYYFSPYTDPPQPSLRHSRYCRRVFPDAKSPPGQPHVPLPPALLSSASKAADKLRAECDSSSRRPTYGPYYFTTVPSLGCFLGETDYIVRPRIVNFPSLHNLGLGQVNIHRDRLRSVLAFTAAAYGALHCSGWASPEAESYPTSAERVLWIVSSLTIAASGALLWAFFSARQLWPAFDRWWSGVTPGVHIESVRRQKGWVIACKRWSMYVVLALFALARICLVVEAFVSLRRAPVGLYETPEWTDFLPHL</sequence>
<protein>
    <submittedName>
        <fullName evidence="2">Uncharacterized protein</fullName>
    </submittedName>
</protein>
<dbReference type="AlphaFoldDB" id="A0AAE0HUN6"/>
<accession>A0AAE0HUN6</accession>
<dbReference type="EMBL" id="JAUEDM010000008">
    <property type="protein sequence ID" value="KAK3313239.1"/>
    <property type="molecule type" value="Genomic_DNA"/>
</dbReference>
<dbReference type="PANTHER" id="PTHR35043">
    <property type="entry name" value="TRANSCRIPTION FACTOR DOMAIN-CONTAINING PROTEIN"/>
    <property type="match status" value="1"/>
</dbReference>
<feature type="transmembrane region" description="Helical" evidence="1">
    <location>
        <begin position="37"/>
        <end position="56"/>
    </location>
</feature>
<keyword evidence="1" id="KW-1133">Transmembrane helix</keyword>
<evidence type="ECO:0000313" key="3">
    <source>
        <dbReference type="Proteomes" id="UP001283341"/>
    </source>
</evidence>
<dbReference type="PANTHER" id="PTHR35043:SF7">
    <property type="entry name" value="TRANSCRIPTION FACTOR DOMAIN-CONTAINING PROTEIN"/>
    <property type="match status" value="1"/>
</dbReference>
<feature type="transmembrane region" description="Helical" evidence="1">
    <location>
        <begin position="77"/>
        <end position="98"/>
    </location>
</feature>
<dbReference type="Proteomes" id="UP001283341">
    <property type="component" value="Unassembled WGS sequence"/>
</dbReference>
<reference evidence="2" key="1">
    <citation type="journal article" date="2023" name="Mol. Phylogenet. Evol.">
        <title>Genome-scale phylogeny and comparative genomics of the fungal order Sordariales.</title>
        <authorList>
            <person name="Hensen N."/>
            <person name="Bonometti L."/>
            <person name="Westerberg I."/>
            <person name="Brannstrom I.O."/>
            <person name="Guillou S."/>
            <person name="Cros-Aarteil S."/>
            <person name="Calhoun S."/>
            <person name="Haridas S."/>
            <person name="Kuo A."/>
            <person name="Mondo S."/>
            <person name="Pangilinan J."/>
            <person name="Riley R."/>
            <person name="LaButti K."/>
            <person name="Andreopoulos B."/>
            <person name="Lipzen A."/>
            <person name="Chen C."/>
            <person name="Yan M."/>
            <person name="Daum C."/>
            <person name="Ng V."/>
            <person name="Clum A."/>
            <person name="Steindorff A."/>
            <person name="Ohm R.A."/>
            <person name="Martin F."/>
            <person name="Silar P."/>
            <person name="Natvig D.O."/>
            <person name="Lalanne C."/>
            <person name="Gautier V."/>
            <person name="Ament-Velasquez S.L."/>
            <person name="Kruys A."/>
            <person name="Hutchinson M.I."/>
            <person name="Powell A.J."/>
            <person name="Barry K."/>
            <person name="Miller A.N."/>
            <person name="Grigoriev I.V."/>
            <person name="Debuchy R."/>
            <person name="Gladieux P."/>
            <person name="Hiltunen Thoren M."/>
            <person name="Johannesson H."/>
        </authorList>
    </citation>
    <scope>NUCLEOTIDE SEQUENCE</scope>
    <source>
        <strain evidence="2">CBS 118394</strain>
    </source>
</reference>
<name>A0AAE0HUN6_9PEZI</name>
<evidence type="ECO:0000313" key="2">
    <source>
        <dbReference type="EMBL" id="KAK3313239.1"/>
    </source>
</evidence>
<proteinExistence type="predicted"/>
<feature type="transmembrane region" description="Helical" evidence="1">
    <location>
        <begin position="545"/>
        <end position="565"/>
    </location>
</feature>
<feature type="transmembrane region" description="Helical" evidence="1">
    <location>
        <begin position="603"/>
        <end position="625"/>
    </location>
</feature>
<keyword evidence="1" id="KW-0472">Membrane</keyword>
<comment type="caution">
    <text evidence="2">The sequence shown here is derived from an EMBL/GenBank/DDBJ whole genome shotgun (WGS) entry which is preliminary data.</text>
</comment>
<keyword evidence="1" id="KW-0812">Transmembrane</keyword>
<keyword evidence="3" id="KW-1185">Reference proteome</keyword>